<evidence type="ECO:0000313" key="3">
    <source>
        <dbReference type="Proteomes" id="UP000236333"/>
    </source>
</evidence>
<gene>
    <name evidence="2" type="ORF">TSOC_007803</name>
</gene>
<dbReference type="PANTHER" id="PTHR15555">
    <property type="entry name" value="ZINC FINGER HIT DOMAIN CONTAINING PROTEIN 2 PROTEIN FON -RELATED"/>
    <property type="match status" value="1"/>
</dbReference>
<accession>A0A2J8A041</accession>
<keyword evidence="3" id="KW-1185">Reference proteome</keyword>
<dbReference type="EMBL" id="PGGS01000273">
    <property type="protein sequence ID" value="PNH05893.1"/>
    <property type="molecule type" value="Genomic_DNA"/>
</dbReference>
<sequence length="369" mass="36607">MDPAERRVICKVPEARELSLTATGQRRVVPVEAPGGGGGGGGGGGLPAPPEEALPPLASLTRAAPSPLLPHHLLEVLYGYCYVVRQYGSGGGWTAGGGGSAAAAAAALLALTDVLAGPSSQRRRPRPRRRPHPAAVARGGGGGGREGAVAIAAKEEEEDEDEEGAPALRLPHSAAEACLHVMERACCPPLGTSQDRPLAVAVLRDVVTVMGNGRSSMLLALADARRLVLAAAAEVTAAAEPGPAVAARTAGAGGGPGAGRGAGSLHQHARHRADAAAEDAAAAAAAAAAAGRAERGVLAVAERKLWFLLSWANELKPEQVDEACAAVAAEWAVQQASVAAGGAPVGGLGGGEVEAGAGGAPRPGEVRVR</sequence>
<comment type="caution">
    <text evidence="2">The sequence shown here is derived from an EMBL/GenBank/DDBJ whole genome shotgun (WGS) entry which is preliminary data.</text>
</comment>
<protein>
    <submittedName>
        <fullName evidence="2">Uncharacterized protein</fullName>
    </submittedName>
</protein>
<name>A0A2J8A041_9CHLO</name>
<feature type="region of interest" description="Disordered" evidence="1">
    <location>
        <begin position="241"/>
        <end position="272"/>
    </location>
</feature>
<evidence type="ECO:0000256" key="1">
    <source>
        <dbReference type="SAM" id="MobiDB-lite"/>
    </source>
</evidence>
<reference evidence="2 3" key="1">
    <citation type="journal article" date="2017" name="Mol. Biol. Evol.">
        <title>The 4-celled Tetrabaena socialis nuclear genome reveals the essential components for genetic control of cell number at the origin of multicellularity in the volvocine lineage.</title>
        <authorList>
            <person name="Featherston J."/>
            <person name="Arakaki Y."/>
            <person name="Hanschen E.R."/>
            <person name="Ferris P.J."/>
            <person name="Michod R.E."/>
            <person name="Olson B.J.S.C."/>
            <person name="Nozaki H."/>
            <person name="Durand P.M."/>
        </authorList>
    </citation>
    <scope>NUCLEOTIDE SEQUENCE [LARGE SCALE GENOMIC DNA]</scope>
    <source>
        <strain evidence="2 3">NIES-571</strain>
    </source>
</reference>
<dbReference type="AlphaFoldDB" id="A0A2J8A041"/>
<dbReference type="OrthoDB" id="542149at2759"/>
<feature type="compositionally biased region" description="Gly residues" evidence="1">
    <location>
        <begin position="34"/>
        <end position="46"/>
    </location>
</feature>
<feature type="compositionally biased region" description="Gly residues" evidence="1">
    <location>
        <begin position="251"/>
        <end position="262"/>
    </location>
</feature>
<feature type="compositionally biased region" description="Low complexity" evidence="1">
    <location>
        <begin position="241"/>
        <end position="250"/>
    </location>
</feature>
<proteinExistence type="predicted"/>
<feature type="region of interest" description="Disordered" evidence="1">
    <location>
        <begin position="29"/>
        <end position="52"/>
    </location>
</feature>
<organism evidence="2 3">
    <name type="scientific">Tetrabaena socialis</name>
    <dbReference type="NCBI Taxonomy" id="47790"/>
    <lineage>
        <taxon>Eukaryota</taxon>
        <taxon>Viridiplantae</taxon>
        <taxon>Chlorophyta</taxon>
        <taxon>core chlorophytes</taxon>
        <taxon>Chlorophyceae</taxon>
        <taxon>CS clade</taxon>
        <taxon>Chlamydomonadales</taxon>
        <taxon>Tetrabaenaceae</taxon>
        <taxon>Tetrabaena</taxon>
    </lineage>
</organism>
<evidence type="ECO:0000313" key="2">
    <source>
        <dbReference type="EMBL" id="PNH05893.1"/>
    </source>
</evidence>
<dbReference type="InterPro" id="IPR039646">
    <property type="entry name" value="ZNHIT2"/>
</dbReference>
<feature type="region of interest" description="Disordered" evidence="1">
    <location>
        <begin position="116"/>
        <end position="147"/>
    </location>
</feature>
<feature type="compositionally biased region" description="Basic residues" evidence="1">
    <location>
        <begin position="121"/>
        <end position="132"/>
    </location>
</feature>
<dbReference type="PANTHER" id="PTHR15555:SF0">
    <property type="entry name" value="ZINC FINGER HIT DOMAIN-CONTAINING PROTEIN 2"/>
    <property type="match status" value="1"/>
</dbReference>
<dbReference type="Proteomes" id="UP000236333">
    <property type="component" value="Unassembled WGS sequence"/>
</dbReference>